<keyword evidence="2" id="KW-1185">Reference proteome</keyword>
<feature type="non-terminal residue" evidence="1">
    <location>
        <position position="66"/>
    </location>
</feature>
<dbReference type="AlphaFoldDB" id="A0AAD4XC95"/>
<protein>
    <submittedName>
        <fullName evidence="1">Uncharacterized protein</fullName>
    </submittedName>
</protein>
<reference evidence="1" key="1">
    <citation type="submission" date="2022-04" db="EMBL/GenBank/DDBJ databases">
        <title>A functionally conserved STORR gene fusion in Papaver species that diverged 16.8 million years ago.</title>
        <authorList>
            <person name="Catania T."/>
        </authorList>
    </citation>
    <scope>NUCLEOTIDE SEQUENCE</scope>
    <source>
        <strain evidence="1">S-188037</strain>
    </source>
</reference>
<name>A0AAD4XC95_9MAGN</name>
<comment type="caution">
    <text evidence="1">The sequence shown here is derived from an EMBL/GenBank/DDBJ whole genome shotgun (WGS) entry which is preliminary data.</text>
</comment>
<sequence length="66" mass="7928">VTNYSDPAADVFTLKDLLLQEMLICSAYYYKNYTMSYLYWTNLNRITNDINVDYYFSACFLCYWNA</sequence>
<dbReference type="Proteomes" id="UP001202328">
    <property type="component" value="Unassembled WGS sequence"/>
</dbReference>
<dbReference type="EMBL" id="JAJJMB010012161">
    <property type="protein sequence ID" value="KAI3884974.1"/>
    <property type="molecule type" value="Genomic_DNA"/>
</dbReference>
<evidence type="ECO:0000313" key="1">
    <source>
        <dbReference type="EMBL" id="KAI3884974.1"/>
    </source>
</evidence>
<gene>
    <name evidence="1" type="ORF">MKW98_002366</name>
</gene>
<proteinExistence type="predicted"/>
<accession>A0AAD4XC95</accession>
<evidence type="ECO:0000313" key="2">
    <source>
        <dbReference type="Proteomes" id="UP001202328"/>
    </source>
</evidence>
<organism evidence="1 2">
    <name type="scientific">Papaver atlanticum</name>
    <dbReference type="NCBI Taxonomy" id="357466"/>
    <lineage>
        <taxon>Eukaryota</taxon>
        <taxon>Viridiplantae</taxon>
        <taxon>Streptophyta</taxon>
        <taxon>Embryophyta</taxon>
        <taxon>Tracheophyta</taxon>
        <taxon>Spermatophyta</taxon>
        <taxon>Magnoliopsida</taxon>
        <taxon>Ranunculales</taxon>
        <taxon>Papaveraceae</taxon>
        <taxon>Papaveroideae</taxon>
        <taxon>Papaver</taxon>
    </lineage>
</organism>